<dbReference type="EMBL" id="WHLY01000002">
    <property type="protein sequence ID" value="MPR32196.1"/>
    <property type="molecule type" value="Genomic_DNA"/>
</dbReference>
<organism evidence="22 23">
    <name type="scientific">Salmonirosea aquatica</name>
    <dbReference type="NCBI Taxonomy" id="2654236"/>
    <lineage>
        <taxon>Bacteria</taxon>
        <taxon>Pseudomonadati</taxon>
        <taxon>Bacteroidota</taxon>
        <taxon>Cytophagia</taxon>
        <taxon>Cytophagales</taxon>
        <taxon>Spirosomataceae</taxon>
        <taxon>Salmonirosea</taxon>
    </lineage>
</organism>
<evidence type="ECO:0000259" key="21">
    <source>
        <dbReference type="PROSITE" id="PS51385"/>
    </source>
</evidence>
<dbReference type="NCBIfam" id="TIGR00197">
    <property type="entry name" value="yjeF_nterm"/>
    <property type="match status" value="1"/>
</dbReference>
<keyword evidence="6 17" id="KW-0547">Nucleotide-binding</keyword>
<feature type="binding site" evidence="18">
    <location>
        <begin position="57"/>
        <end position="61"/>
    </location>
    <ligand>
        <name>(6S)-NADPHX</name>
        <dbReference type="ChEBI" id="CHEBI:64076"/>
    </ligand>
</feature>
<evidence type="ECO:0000256" key="18">
    <source>
        <dbReference type="HAMAP-Rule" id="MF_01966"/>
    </source>
</evidence>
<dbReference type="GO" id="GO:0046872">
    <property type="term" value="F:metal ion binding"/>
    <property type="evidence" value="ECO:0007669"/>
    <property type="project" value="UniProtKB-UniRule"/>
</dbReference>
<evidence type="ECO:0000256" key="3">
    <source>
        <dbReference type="ARBA" id="ARBA00006001"/>
    </source>
</evidence>
<comment type="caution">
    <text evidence="22">The sequence shown here is derived from an EMBL/GenBank/DDBJ whole genome shotgun (WGS) entry which is preliminary data.</text>
</comment>
<evidence type="ECO:0000256" key="6">
    <source>
        <dbReference type="ARBA" id="ARBA00022741"/>
    </source>
</evidence>
<dbReference type="PROSITE" id="PS51385">
    <property type="entry name" value="YJEF_N"/>
    <property type="match status" value="1"/>
</dbReference>
<gene>
    <name evidence="18" type="primary">nnrE</name>
    <name evidence="17" type="synonym">nnrD</name>
    <name evidence="22" type="ORF">GBK04_02245</name>
</gene>
<dbReference type="GO" id="GO:0052855">
    <property type="term" value="F:ADP-dependent NAD(P)H-hydrate dehydratase activity"/>
    <property type="evidence" value="ECO:0007669"/>
    <property type="project" value="UniProtKB-UniRule"/>
</dbReference>
<keyword evidence="9 18" id="KW-0630">Potassium</keyword>
<comment type="function">
    <text evidence="17">Catalyzes the dehydration of the S-form of NAD(P)HX at the expense of ADP, which is converted to AMP. Together with NAD(P)HX epimerase, which catalyzes the epimerization of the S- and R-forms, the enzyme allows the repair of both epimers of NAD(P)HX, a damaged form of NAD(P)H that is a result of enzymatic or heat-dependent hydration.</text>
</comment>
<comment type="function">
    <text evidence="18">Catalyzes the epimerization of the S- and R-forms of NAD(P)HX, a damaged form of NAD(P)H that is a result of enzymatic or heat-dependent hydration. This is a prerequisite for the S-specific NAD(P)H-hydrate dehydratase to allow the repair of both epimers of NAD(P)HX.</text>
</comment>
<evidence type="ECO:0000256" key="4">
    <source>
        <dbReference type="ARBA" id="ARBA00009524"/>
    </source>
</evidence>
<dbReference type="HAMAP" id="MF_01965">
    <property type="entry name" value="NADHX_dehydratase"/>
    <property type="match status" value="1"/>
</dbReference>
<dbReference type="RefSeq" id="WP_152756474.1">
    <property type="nucleotide sequence ID" value="NZ_WHLY01000002.1"/>
</dbReference>
<keyword evidence="7 17" id="KW-0067">ATP-binding</keyword>
<dbReference type="GO" id="GO:0005524">
    <property type="term" value="F:ATP binding"/>
    <property type="evidence" value="ECO:0007669"/>
    <property type="project" value="UniProtKB-UniRule"/>
</dbReference>
<dbReference type="InterPro" id="IPR036652">
    <property type="entry name" value="YjeF_N_dom_sf"/>
</dbReference>
<feature type="binding site" evidence="17">
    <location>
        <position position="439"/>
    </location>
    <ligand>
        <name>(6S)-NADPHX</name>
        <dbReference type="ChEBI" id="CHEBI:64076"/>
    </ligand>
</feature>
<feature type="binding site" evidence="18">
    <location>
        <position position="160"/>
    </location>
    <ligand>
        <name>K(+)</name>
        <dbReference type="ChEBI" id="CHEBI:29103"/>
    </ligand>
</feature>
<name>A0A7C9B9V6_9BACT</name>
<feature type="binding site" evidence="17">
    <location>
        <position position="260"/>
    </location>
    <ligand>
        <name>(6S)-NADPHX</name>
        <dbReference type="ChEBI" id="CHEBI:64076"/>
    </ligand>
</feature>
<keyword evidence="23" id="KW-1185">Reference proteome</keyword>
<evidence type="ECO:0000256" key="1">
    <source>
        <dbReference type="ARBA" id="ARBA00000013"/>
    </source>
</evidence>
<comment type="catalytic activity">
    <reaction evidence="1 18 19">
        <text>(6R)-NADHX = (6S)-NADHX</text>
        <dbReference type="Rhea" id="RHEA:32215"/>
        <dbReference type="ChEBI" id="CHEBI:64074"/>
        <dbReference type="ChEBI" id="CHEBI:64075"/>
        <dbReference type="EC" id="5.1.99.6"/>
    </reaction>
</comment>
<evidence type="ECO:0000256" key="14">
    <source>
        <dbReference type="ARBA" id="ARBA00025153"/>
    </source>
</evidence>
<evidence type="ECO:0000313" key="22">
    <source>
        <dbReference type="EMBL" id="MPR32196.1"/>
    </source>
</evidence>
<dbReference type="CDD" id="cd01171">
    <property type="entry name" value="YXKO-related"/>
    <property type="match status" value="1"/>
</dbReference>
<evidence type="ECO:0000256" key="11">
    <source>
        <dbReference type="ARBA" id="ARBA00023235"/>
    </source>
</evidence>
<comment type="caution">
    <text evidence="18">Lacks conserved residue(s) required for the propagation of feature annotation.</text>
</comment>
<keyword evidence="13" id="KW-0511">Multifunctional enzyme</keyword>
<comment type="similarity">
    <text evidence="18">Belongs to the NnrE/AIBP family.</text>
</comment>
<dbReference type="HAMAP" id="MF_01966">
    <property type="entry name" value="NADHX_epimerase"/>
    <property type="match status" value="1"/>
</dbReference>
<dbReference type="GO" id="GO:0052856">
    <property type="term" value="F:NAD(P)HX epimerase activity"/>
    <property type="evidence" value="ECO:0007669"/>
    <property type="project" value="UniProtKB-UniRule"/>
</dbReference>
<evidence type="ECO:0000256" key="13">
    <source>
        <dbReference type="ARBA" id="ARBA00023268"/>
    </source>
</evidence>
<keyword evidence="12 17" id="KW-0456">Lyase</keyword>
<feature type="binding site" evidence="18">
    <location>
        <position position="58"/>
    </location>
    <ligand>
        <name>K(+)</name>
        <dbReference type="ChEBI" id="CHEBI:29103"/>
    </ligand>
</feature>
<comment type="subunit">
    <text evidence="17">Homotetramer.</text>
</comment>
<evidence type="ECO:0000313" key="23">
    <source>
        <dbReference type="Proteomes" id="UP000479293"/>
    </source>
</evidence>
<feature type="binding site" evidence="18">
    <location>
        <begin position="128"/>
        <end position="134"/>
    </location>
    <ligand>
        <name>(6S)-NADPHX</name>
        <dbReference type="ChEBI" id="CHEBI:64076"/>
    </ligand>
</feature>
<dbReference type="GO" id="GO:0110051">
    <property type="term" value="P:metabolite repair"/>
    <property type="evidence" value="ECO:0007669"/>
    <property type="project" value="TreeGrafter"/>
</dbReference>
<dbReference type="Proteomes" id="UP000479293">
    <property type="component" value="Unassembled WGS sequence"/>
</dbReference>
<accession>A0A7C9B9V6</accession>
<dbReference type="AlphaFoldDB" id="A0A7C9B9V6"/>
<dbReference type="NCBIfam" id="TIGR00196">
    <property type="entry name" value="yjeF_cterm"/>
    <property type="match status" value="1"/>
</dbReference>
<dbReference type="InterPro" id="IPR004443">
    <property type="entry name" value="YjeF_N_dom"/>
</dbReference>
<proteinExistence type="inferred from homology"/>
<evidence type="ECO:0000259" key="20">
    <source>
        <dbReference type="PROSITE" id="PS51383"/>
    </source>
</evidence>
<comment type="catalytic activity">
    <reaction evidence="2 18 19">
        <text>(6R)-NADPHX = (6S)-NADPHX</text>
        <dbReference type="Rhea" id="RHEA:32227"/>
        <dbReference type="ChEBI" id="CHEBI:64076"/>
        <dbReference type="ChEBI" id="CHEBI:64077"/>
        <dbReference type="EC" id="5.1.99.6"/>
    </reaction>
</comment>
<feature type="binding site" evidence="18">
    <location>
        <position position="124"/>
    </location>
    <ligand>
        <name>K(+)</name>
        <dbReference type="ChEBI" id="CHEBI:29103"/>
    </ligand>
</feature>
<evidence type="ECO:0000256" key="12">
    <source>
        <dbReference type="ARBA" id="ARBA00023239"/>
    </source>
</evidence>
<comment type="catalytic activity">
    <reaction evidence="15 17 19">
        <text>(6S)-NADHX + ADP = AMP + phosphate + NADH + H(+)</text>
        <dbReference type="Rhea" id="RHEA:32223"/>
        <dbReference type="ChEBI" id="CHEBI:15378"/>
        <dbReference type="ChEBI" id="CHEBI:43474"/>
        <dbReference type="ChEBI" id="CHEBI:57945"/>
        <dbReference type="ChEBI" id="CHEBI:64074"/>
        <dbReference type="ChEBI" id="CHEBI:456215"/>
        <dbReference type="ChEBI" id="CHEBI:456216"/>
        <dbReference type="EC" id="4.2.1.136"/>
    </reaction>
</comment>
<feature type="binding site" evidence="18">
    <location>
        <position position="157"/>
    </location>
    <ligand>
        <name>(6S)-NADPHX</name>
        <dbReference type="ChEBI" id="CHEBI:64076"/>
    </ligand>
</feature>
<feature type="binding site" evidence="17">
    <location>
        <begin position="409"/>
        <end position="413"/>
    </location>
    <ligand>
        <name>AMP</name>
        <dbReference type="ChEBI" id="CHEBI:456215"/>
    </ligand>
</feature>
<dbReference type="InterPro" id="IPR030677">
    <property type="entry name" value="Nnr"/>
</dbReference>
<dbReference type="EC" id="4.2.1.136" evidence="19"/>
<sequence length="493" mass="53049">MKILSASQVRELDAYTIQNEPVSSLDLMERAARAFVCWLCARYDNRKRIVIFCGKGNNGGDGLAIGRLLSGKGYPVSVHVVHYTQKATDDFQANLDQLGDFLAIHDIRHVEDIPNLPAGDLLIDALLGSGLSRPASGLLEKVIGALNDSPAEVISVDIASGLYMDKVNDTTDAVVKPNHTVSFQLPKLAFMMPHNGPFVGNWHVVDIGLSQTRIDQTETPYYFTDAPAARHLIRAREKFSHKGTFGHALLLAGSYGKMGAAQLSGGACLRAGVGLLTVHVARCGYTIMQIALPEAMVSVDIHEQLITTLPELAPYTAIGVGPGLGKEPQTLKALDELIEQAKVPMVWDADALNLLSENPDLLKRLPAGTLITPHPKEFERLAGKSNDDYERLELARRFAQEHSLVVCLKGAHTAVIFPNGSVHFNATGNAGMATGGSGDVLTGILTSLLAQKYPPEDAARLGVYQHGVAGDRASRARSKVSMIASDIVENLGW</sequence>
<comment type="function">
    <text evidence="14 19">Bifunctional enzyme that catalyzes the epimerization of the S- and R-forms of NAD(P)HX and the dehydration of the S-form of NAD(P)HX at the expense of ADP, which is converted to AMP. This allows the repair of both epimers of NAD(P)HX, a damaged form of NAD(P)H that is a result of enzymatic or heat-dependent hydration.</text>
</comment>
<protein>
    <recommendedName>
        <fullName evidence="19">Bifunctional NAD(P)H-hydrate repair enzyme</fullName>
    </recommendedName>
    <alternativeName>
        <fullName evidence="19">Nicotinamide nucleotide repair protein</fullName>
    </alternativeName>
    <domain>
        <recommendedName>
            <fullName evidence="19">ADP-dependent (S)-NAD(P)H-hydrate dehydratase</fullName>
            <ecNumber evidence="19">4.2.1.136</ecNumber>
        </recommendedName>
        <alternativeName>
            <fullName evidence="19">ADP-dependent NAD(P)HX dehydratase</fullName>
        </alternativeName>
    </domain>
    <domain>
        <recommendedName>
            <fullName evidence="19">NAD(P)H-hydrate epimerase</fullName>
            <ecNumber evidence="19">5.1.99.6</ecNumber>
        </recommendedName>
    </domain>
</protein>
<keyword evidence="10 17" id="KW-0520">NAD</keyword>
<comment type="cofactor">
    <cofactor evidence="17">
        <name>Mg(2+)</name>
        <dbReference type="ChEBI" id="CHEBI:18420"/>
    </cofactor>
</comment>
<dbReference type="EC" id="5.1.99.6" evidence="19"/>
<feature type="domain" description="YjeF C-terminal" evidence="20">
    <location>
        <begin position="225"/>
        <end position="493"/>
    </location>
</feature>
<dbReference type="Pfam" id="PF03853">
    <property type="entry name" value="YjeF_N"/>
    <property type="match status" value="1"/>
</dbReference>
<comment type="similarity">
    <text evidence="3 19">In the N-terminal section; belongs to the NnrE/AIBP family.</text>
</comment>
<dbReference type="SUPFAM" id="SSF53613">
    <property type="entry name" value="Ribokinase-like"/>
    <property type="match status" value="1"/>
</dbReference>
<evidence type="ECO:0000256" key="19">
    <source>
        <dbReference type="PIRNR" id="PIRNR017184"/>
    </source>
</evidence>
<evidence type="ECO:0000256" key="10">
    <source>
        <dbReference type="ARBA" id="ARBA00023027"/>
    </source>
</evidence>
<evidence type="ECO:0000256" key="7">
    <source>
        <dbReference type="ARBA" id="ARBA00022840"/>
    </source>
</evidence>
<comment type="similarity">
    <text evidence="17">Belongs to the NnrD/CARKD family.</text>
</comment>
<dbReference type="Gene3D" id="3.40.50.10260">
    <property type="entry name" value="YjeF N-terminal domain"/>
    <property type="match status" value="1"/>
</dbReference>
<dbReference type="SUPFAM" id="SSF64153">
    <property type="entry name" value="YjeF N-terminal domain-like"/>
    <property type="match status" value="1"/>
</dbReference>
<dbReference type="PANTHER" id="PTHR12592:SF0">
    <property type="entry name" value="ATP-DEPENDENT (S)-NAD(P)H-HYDRATE DEHYDRATASE"/>
    <property type="match status" value="1"/>
</dbReference>
<dbReference type="Pfam" id="PF01256">
    <property type="entry name" value="Carb_kinase"/>
    <property type="match status" value="1"/>
</dbReference>
<comment type="cofactor">
    <cofactor evidence="18 19">
        <name>K(+)</name>
        <dbReference type="ChEBI" id="CHEBI:29103"/>
    </cofactor>
    <text evidence="18 19">Binds 1 potassium ion per subunit.</text>
</comment>
<dbReference type="PIRSF" id="PIRSF017184">
    <property type="entry name" value="Nnr"/>
    <property type="match status" value="1"/>
</dbReference>
<feature type="domain" description="YjeF N-terminal" evidence="21">
    <location>
        <begin position="9"/>
        <end position="215"/>
    </location>
</feature>
<dbReference type="PROSITE" id="PS51383">
    <property type="entry name" value="YJEF_C_3"/>
    <property type="match status" value="1"/>
</dbReference>
<keyword evidence="8 17" id="KW-0521">NADP</keyword>
<feature type="binding site" evidence="17">
    <location>
        <position position="438"/>
    </location>
    <ligand>
        <name>AMP</name>
        <dbReference type="ChEBI" id="CHEBI:456215"/>
    </ligand>
</feature>
<evidence type="ECO:0000256" key="5">
    <source>
        <dbReference type="ARBA" id="ARBA00022723"/>
    </source>
</evidence>
<dbReference type="InterPro" id="IPR029056">
    <property type="entry name" value="Ribokinase-like"/>
</dbReference>
<keyword evidence="11 18" id="KW-0413">Isomerase</keyword>
<dbReference type="InterPro" id="IPR000631">
    <property type="entry name" value="CARKD"/>
</dbReference>
<evidence type="ECO:0000256" key="2">
    <source>
        <dbReference type="ARBA" id="ARBA00000909"/>
    </source>
</evidence>
<feature type="binding site" evidence="17">
    <location>
        <position position="374"/>
    </location>
    <ligand>
        <name>(6S)-NADPHX</name>
        <dbReference type="ChEBI" id="CHEBI:64076"/>
    </ligand>
</feature>
<evidence type="ECO:0000256" key="15">
    <source>
        <dbReference type="ARBA" id="ARBA00048238"/>
    </source>
</evidence>
<evidence type="ECO:0000256" key="9">
    <source>
        <dbReference type="ARBA" id="ARBA00022958"/>
    </source>
</evidence>
<evidence type="ECO:0000256" key="8">
    <source>
        <dbReference type="ARBA" id="ARBA00022857"/>
    </source>
</evidence>
<feature type="binding site" evidence="17">
    <location>
        <position position="323"/>
    </location>
    <ligand>
        <name>(6S)-NADPHX</name>
        <dbReference type="ChEBI" id="CHEBI:64076"/>
    </ligand>
</feature>
<reference evidence="22 23" key="1">
    <citation type="submission" date="2019-10" db="EMBL/GenBank/DDBJ databases">
        <title>Draft Genome Sequence of Cytophagaceae sp. SJW1-29.</title>
        <authorList>
            <person name="Choi A."/>
        </authorList>
    </citation>
    <scope>NUCLEOTIDE SEQUENCE [LARGE SCALE GENOMIC DNA]</scope>
    <source>
        <strain evidence="22 23">SJW1-29</strain>
    </source>
</reference>
<dbReference type="InterPro" id="IPR017953">
    <property type="entry name" value="Carbohydrate_kinase_pred_CS"/>
</dbReference>
<comment type="catalytic activity">
    <reaction evidence="16 17 19">
        <text>(6S)-NADPHX + ADP = AMP + phosphate + NADPH + H(+)</text>
        <dbReference type="Rhea" id="RHEA:32235"/>
        <dbReference type="ChEBI" id="CHEBI:15378"/>
        <dbReference type="ChEBI" id="CHEBI:43474"/>
        <dbReference type="ChEBI" id="CHEBI:57783"/>
        <dbReference type="ChEBI" id="CHEBI:64076"/>
        <dbReference type="ChEBI" id="CHEBI:456215"/>
        <dbReference type="ChEBI" id="CHEBI:456216"/>
        <dbReference type="EC" id="4.2.1.136"/>
    </reaction>
</comment>
<dbReference type="Gene3D" id="3.40.1190.20">
    <property type="match status" value="1"/>
</dbReference>
<dbReference type="PROSITE" id="PS01050">
    <property type="entry name" value="YJEF_C_2"/>
    <property type="match status" value="1"/>
</dbReference>
<keyword evidence="5 18" id="KW-0479">Metal-binding</keyword>
<evidence type="ECO:0000256" key="17">
    <source>
        <dbReference type="HAMAP-Rule" id="MF_01965"/>
    </source>
</evidence>
<dbReference type="GO" id="GO:0046496">
    <property type="term" value="P:nicotinamide nucleotide metabolic process"/>
    <property type="evidence" value="ECO:0007669"/>
    <property type="project" value="UniProtKB-UniRule"/>
</dbReference>
<comment type="similarity">
    <text evidence="4 19">In the C-terminal section; belongs to the NnrD/CARKD family.</text>
</comment>
<evidence type="ECO:0000256" key="16">
    <source>
        <dbReference type="ARBA" id="ARBA00049209"/>
    </source>
</evidence>
<dbReference type="PANTHER" id="PTHR12592">
    <property type="entry name" value="ATP-DEPENDENT (S)-NAD(P)H-HYDRATE DEHYDRATASE FAMILY MEMBER"/>
    <property type="match status" value="1"/>
</dbReference>